<dbReference type="InterPro" id="IPR015943">
    <property type="entry name" value="WD40/YVTN_repeat-like_dom_sf"/>
</dbReference>
<dbReference type="Gene3D" id="2.160.20.10">
    <property type="entry name" value="Single-stranded right-handed beta-helix, Pectin lyase-like"/>
    <property type="match status" value="6"/>
</dbReference>
<dbReference type="SMART" id="SM00710">
    <property type="entry name" value="PbH1"/>
    <property type="match status" value="37"/>
</dbReference>
<keyword evidence="1" id="KW-0677">Repeat</keyword>
<dbReference type="RefSeq" id="WP_338005480.1">
    <property type="nucleotide sequence ID" value="NZ_JAOPKA010000017.1"/>
</dbReference>
<feature type="transmembrane region" description="Helical" evidence="3">
    <location>
        <begin position="4103"/>
        <end position="4121"/>
    </location>
</feature>
<gene>
    <name evidence="5" type="ORF">OB960_19960</name>
</gene>
<feature type="compositionally biased region" description="Acidic residues" evidence="2">
    <location>
        <begin position="4052"/>
        <end position="4062"/>
    </location>
</feature>
<accession>A0AAP2Z1S6</accession>
<dbReference type="InterPro" id="IPR013783">
    <property type="entry name" value="Ig-like_fold"/>
</dbReference>
<dbReference type="PROSITE" id="PS50194">
    <property type="entry name" value="FILAMIN_REPEAT"/>
    <property type="match status" value="1"/>
</dbReference>
<dbReference type="PROSITE" id="PS50093">
    <property type="entry name" value="PKD"/>
    <property type="match status" value="1"/>
</dbReference>
<dbReference type="InterPro" id="IPR022409">
    <property type="entry name" value="PKD/Chitinase_dom"/>
</dbReference>
<dbReference type="Gene3D" id="2.40.10.480">
    <property type="match status" value="1"/>
</dbReference>
<protein>
    <submittedName>
        <fullName evidence="5">Right-handed parallel beta-helix repeat-containing protein</fullName>
    </submittedName>
</protein>
<evidence type="ECO:0000256" key="1">
    <source>
        <dbReference type="ARBA" id="ARBA00022737"/>
    </source>
</evidence>
<keyword evidence="3" id="KW-0472">Membrane</keyword>
<dbReference type="Gene3D" id="2.130.10.10">
    <property type="entry name" value="YVTN repeat-like/Quinoprotein amine dehydrogenase"/>
    <property type="match status" value="1"/>
</dbReference>
<dbReference type="CDD" id="cd00146">
    <property type="entry name" value="PKD"/>
    <property type="match status" value="1"/>
</dbReference>
<dbReference type="Pfam" id="PF05048">
    <property type="entry name" value="NosD"/>
    <property type="match status" value="1"/>
</dbReference>
<dbReference type="InterPro" id="IPR006626">
    <property type="entry name" value="PbH1"/>
</dbReference>
<dbReference type="InterPro" id="IPR017868">
    <property type="entry name" value="Filamin/ABP280_repeat-like"/>
</dbReference>
<organism evidence="5 6">
    <name type="scientific">Natronoglomus mannanivorans</name>
    <dbReference type="NCBI Taxonomy" id="2979990"/>
    <lineage>
        <taxon>Archaea</taxon>
        <taxon>Methanobacteriati</taxon>
        <taxon>Methanobacteriota</taxon>
        <taxon>Stenosarchaea group</taxon>
        <taxon>Halobacteria</taxon>
        <taxon>Halobacteriales</taxon>
        <taxon>Natrialbaceae</taxon>
        <taxon>Natronoglomus</taxon>
    </lineage>
</organism>
<dbReference type="InterPro" id="IPR006633">
    <property type="entry name" value="Carb-bd_sugar_hydrolysis-dom"/>
</dbReference>
<name>A0AAP2Z1S6_9EURY</name>
<dbReference type="Gene3D" id="2.60.40.10">
    <property type="entry name" value="Immunoglobulins"/>
    <property type="match status" value="2"/>
</dbReference>
<dbReference type="InterPro" id="IPR035986">
    <property type="entry name" value="PKD_dom_sf"/>
</dbReference>
<dbReference type="InterPro" id="IPR012334">
    <property type="entry name" value="Pectin_lyas_fold"/>
</dbReference>
<dbReference type="InterPro" id="IPR011635">
    <property type="entry name" value="CARDB"/>
</dbReference>
<dbReference type="PANTHER" id="PTHR34512">
    <property type="entry name" value="CELL SURFACE PROTEIN"/>
    <property type="match status" value="1"/>
</dbReference>
<dbReference type="Proteomes" id="UP001321018">
    <property type="component" value="Unassembled WGS sequence"/>
</dbReference>
<dbReference type="Gene3D" id="2.40.128.630">
    <property type="match status" value="1"/>
</dbReference>
<feature type="domain" description="PKD" evidence="4">
    <location>
        <begin position="2254"/>
        <end position="2340"/>
    </location>
</feature>
<dbReference type="Pfam" id="PF07705">
    <property type="entry name" value="CARDB"/>
    <property type="match status" value="1"/>
</dbReference>
<evidence type="ECO:0000313" key="6">
    <source>
        <dbReference type="Proteomes" id="UP001321018"/>
    </source>
</evidence>
<dbReference type="Pfam" id="PF13229">
    <property type="entry name" value="Beta_helix"/>
    <property type="match status" value="4"/>
</dbReference>
<proteinExistence type="predicted"/>
<sequence length="4129" mass="433127">MKRERSSASADGFRTRSFAVLFSLLMVGSLMVPFTAVGASSPHGATANLDDGTDVFDGFGGSDEAFTTTSAGELAPKWDVAISNENEGVGRTSPTIVEGTAYIGSGNGTVYAFDAETGAEEWRVDVNPGSTWGLADSPSVVDGTVFVGSQDGYVVALEAETGAEIWRQDLSPTSDGGNLRATTVADGIVFAHNGDNDLYALHAATGGVKWVYDERLDNYGTQRVAPTVHDGTVYVVLRGMLSAIDVETGEQEWENHLSNLQSSSPTVVDDTLYIGSGGGEQVDTPEDDPSEIVGNGAIHAFDTATGEEQWVFETGVVGSSPTVHDGLVYATGGLEANGTYALHAHDGSVAWINEDVFGSSSPTVADDVLYVGSSDDHLYALDAADGAEVDSVELIGQVRSSPTVADGVVYVAADAAPLSDDRSHLYAFDTGTAASSEDSRVLLGTHGHHDGWANTQGEIPAHPITGCAVIDRPGPYELQGDVVGNDTCIEIVAPNVHFDGMGYNVSGVDLESNAHGIYVHDLADDVTVTNVSVDGWFRGILAEDVTGFTLEDATATHSDRNVQLSEVTDAQIRDTDATNSTSSYGISIQWSDTVTVVDTVAENNDGHGFYLRGTTNSTFDRVHSIDNAQAGMHVTSTSTHNTVANATIQGNSNGYWSRFTSDNNTIVDSTFTQNTGHPVIFSTSNNTFVRNNVSHQDGGNFNTAIRVEDESNEFRENTIVGSGDFAFSFVSGADRNHLVDNVVRDSDIAFHTAYNDENRVEAHDVGTAVVSLEGNNVALSPGEFSGTNSPDGLDAIGSYVDLEDAVSPYNTGWANLSMHYEPSPALEEDSLALYLYDGEWVEQPSTVDTTNNTVTANVTDIIGSTRTVGLFGVGTEPTPIPITSCVTIDQPGYYELQGDLTGSSTCLQVDVGGVTIDGNGHSIVGDGSSDSQGIAVGEVGISWSPQLDPKHVHVRNVTLENWENGFGARNVEHLSLEGVTVKGSTNAGIRVRDGANVEISDVDVSDNGGDGIFLRNVHDSTVAHVTASENERTGIFFFTPSGSNPGYNTNVTVAHNTLADNGQGFSGDGIRVTGDEMSVVNNTATGNNGDGISDDRSSVNNTYTHNTVANNDNGISVRESGEGNVIEYTNATDNTLSGVYLDTRTSNVTAAHNYLEGNQYGVSVVSANDNWIENNTAVANTRDGFRAYNGQRNNTFVDNWAIDNERDGIFIDRSVSNSHLINNTVIDSQRHGITITQSSNDNRLVDNTISGSGEYGLNVRGSDGTTLTGDTILDSGEFDVRAGDFDDTSHNNVIENLTASDVTIGDSGAGELTLDFEATDVAFGTAARSVAPEGMHPVETPFDIEGHPEDGSLEVTFYYDAGDLHYPDTLDVWAHDGSNWNEVSENIDTQAGTATATITESGAFGLYEDAPDVSFDLSIDGTNSPVAAGETLEVTVTVENAGNEEGTQTITLEDFDGTVVDELEELTLAAGATHTATLTWTPEASDVGSGEVTVRSDDDVATASVSVTHDGPVTITESTTITVPGTYLLGEDLTDDSTAIVIDSSDVVFDGQGHSIQGENLGSNTQYGIQVGPDETVTNVTVRNVDVADWDVGVAFIDVRESVLTDVRSERNNGGFYLRSANDNEISNLTVRDNGHAGISLGWAGGYSHNNQFTNVTATGTDGDGIYLGSGSNNVFDGVDASANEIGVRTYAGGNTLKNVTADDNSQYGLSLESPGSFGTTVDTVSVSGNGWNGIRVSQSDRNVLSNVTATANDGTGVLLIGSMLSGAQGISNNEIHGLYASNNTGSGIQLSNAENSVLTDLTLENNTGSSFNVPSRSSDNTITGLTVIGGTGNAVYLASSDNEDNTFEDVTITGSPSGLSNFADGTTVTNLTVEDVGGTALSISSSASDVVVTDLTVRNASTGVSMVGSPTNNTLSDLLIEETTTGIVVGGSDNTVTNATVLDSETDAELGNGPNNWFESITLGDTTVSATGSDVRLNATTEPGELPDGVDALGHFVEITNTGDSATLEQLHVYYDEADLAVEETSLRVWRYDADGEWHAPANDTFVTGPDLDEQFVAAYGVTEFSTFGVFGETGVDAPETGTLEGSVTVTGDGTPLEGAQVLAFDDDGFGALAETGADGSYDLSLPVGTYTLVVSADGFIETTVAGVEIDAGETTLEDVDLVPEPDPGTLSVSAVDETGYPVLQRTVTATDRATGESWTTQTTGYGASELDLLPGSYDVLVSGIGFESKTVEDVIVETDETTTLEVELSQIEYAVFSYDPDEPVVGDEVTFDANASEPPDGETLTYYWDFTGDGDFDHNSTDPVTTHVYDEPGEYEVTLEIQDDLDAHDTTTRTITVEEKPEANVVVYGADVDPEPLPHGDTLAVSANLYNSGDIAGKETLELVVDGEVVDSQNVTVEPGLTRGAATLEWDSADFEMPEGELTASVSLSINGHDLGTVAVQNAYTDVQVIAASSSETELIEGEELSVVGSIYQAGTTEGPQEIALTATNLETNETEVVDSQEVTLQPGFYHLGAINITFEPEPGTYELTLGDRPAGVVEVEAAESDIQVIAASTSEVEMVAGEEAYTIGSVYQAGNVEGTETIELTATNTETNETEVVDSQEVTLSSGYYLLGAINITFEPETGGTYELELGDRPAGVVEVEDAESDIQVIAASTSEVEMVAGEEAHTIGSIYQAGNIEGTETIELTATNLETNETEVVGSQEVTLSPGYYLLGAINITFEPETGGTYELTLGDRPAGTVEVEDAVSDIQVIAASTSEVEMIEGEEAYTIGSVYQAGNIRGTETIELTATHVESNVTEVVDSQEVTLSPGYYHLGAINITFEPDKGGTYELELGDRPAGTVEVEDAVSDIQVIAASTSEVEMIEGEEAYTIGSIYQAGNIEGTETIELTATHVESNETEVVDSQEVTLSPGYYHLGAINISFVPDKGGTYELELGDRPAGVVEVEDAISDIQVIAASPDGYNLTVGEEVNVIGSVYQAGNVQGTEEIELTATHTETGNTTSVGSQAVTLSPGYYHLGAINITFEPDEAGTYDLELGNRSAGSVSVEESLSDIQVVGASVADVELIEGEQTHVVGSIYQAGEEGGTETIELTATHNETGETTTVGSQDVTLDPGYYHMGAINITFEPEQAGTYDLQLGDRDAGWVEVEEAVSDIQVIAASTSEVEMIEGEAAHVIGSIYQSGTVEGTETIELTATHNETGETTTVGSQDVTLSPGYYHLGALNITFEPDEAGTYDLELGGRSAGTVEVEPAVSDIQVIAASTSEVEMIEGEAAHVVGSIYQSGTVAGTETIELTATHNETGETTTVGSQAVTLSPGYYHLGAINITFEPDEAGTYELELGDRPAGTVEVEPAESDIQVIAASTSEVELIEGEEAYTIGSVYQAGTVEGTETIDLTATHNETGETTTVGSQDVTLSPGYYHLGAINITFQPEEAGTYDLELGGRPAGTLEVEPAVSDIQVIAASTSDVEITLGQETYVIGSIYQAGTVEGTEEFELTATHDETGETEVVGSQTATLAPGYYHLGALNVTFEPDQTGTYELTLGDRAAGTVDVVEPVVDPSIVDIAGHSSGYDLDLDADVVYTSENTPVEIDVESDLDLEEVTLLVSSLQTTYSVSVDADHSSGSDWSATVPVDDIPDDGVYELSVVAVDEVGTGDFARADELLVIDREGPGMSVTLDGVDGEDATVVIESDEPLAEAPDVSAELIEPDGSTSSATVAIDGDDGTGTHFTGTLEFEESGNYTVTVTGTDRAGNEGVDTASVTVDTRFTLADGEIVVVDTGTSIAFDLIEDADEALKAEELYLALSENTVDTNLDDSAVGVGFLTADLDDFLDYLLEEGTVESATISMAIDDAALPSGVDASDVTLHHHDGAGEWSPVDSSVEYVDDDPFVVGTVHEFSTYGALIVDESAPEIDVVSPTDGTTLDSSTETVTVRFEYDDDLSGIDVGSVGLTVDGNDVTDADGTQLTSTAAEYTLAVDAGESYTVGVALADQAGNEATTETRFDVASDGSSAPSPPSTPSPSPEPEPEPDPEPDPEPEPTDTPSDADDSKQTTDPDESDSPSDADDSKQTTDPDESDSPTDTADPKEPADHDDTPTQDESDDDSIPGFGIVIALLALSIGVVGRRFGRRSS</sequence>
<dbReference type="Pfam" id="PF13620">
    <property type="entry name" value="CarboxypepD_reg"/>
    <property type="match status" value="2"/>
</dbReference>
<dbReference type="GO" id="GO:0030246">
    <property type="term" value="F:carbohydrate binding"/>
    <property type="evidence" value="ECO:0007669"/>
    <property type="project" value="InterPro"/>
</dbReference>
<dbReference type="Gene3D" id="2.60.40.1120">
    <property type="entry name" value="Carboxypeptidase-like, regulatory domain"/>
    <property type="match status" value="2"/>
</dbReference>
<dbReference type="InterPro" id="IPR000601">
    <property type="entry name" value="PKD_dom"/>
</dbReference>
<dbReference type="Pfam" id="PF18911">
    <property type="entry name" value="PKD_4"/>
    <property type="match status" value="1"/>
</dbReference>
<dbReference type="InterPro" id="IPR007742">
    <property type="entry name" value="NosD_dom"/>
</dbReference>
<dbReference type="SUPFAM" id="SSF49299">
    <property type="entry name" value="PKD domain"/>
    <property type="match status" value="1"/>
</dbReference>
<dbReference type="InterPro" id="IPR011050">
    <property type="entry name" value="Pectin_lyase_fold/virulence"/>
</dbReference>
<dbReference type="SMART" id="SM00564">
    <property type="entry name" value="PQQ"/>
    <property type="match status" value="7"/>
</dbReference>
<dbReference type="SUPFAM" id="SSF51126">
    <property type="entry name" value="Pectin lyase-like"/>
    <property type="match status" value="6"/>
</dbReference>
<feature type="compositionally biased region" description="Pro residues" evidence="2">
    <location>
        <begin position="4011"/>
        <end position="4022"/>
    </location>
</feature>
<evidence type="ECO:0000259" key="4">
    <source>
        <dbReference type="PROSITE" id="PS50093"/>
    </source>
</evidence>
<dbReference type="SUPFAM" id="SSF49452">
    <property type="entry name" value="Starch-binding domain-like"/>
    <property type="match status" value="2"/>
</dbReference>
<evidence type="ECO:0000256" key="3">
    <source>
        <dbReference type="SAM" id="Phobius"/>
    </source>
</evidence>
<dbReference type="Pfam" id="PF13360">
    <property type="entry name" value="PQQ_2"/>
    <property type="match status" value="2"/>
</dbReference>
<dbReference type="InterPro" id="IPR011047">
    <property type="entry name" value="Quinoprotein_ADH-like_sf"/>
</dbReference>
<feature type="compositionally biased region" description="Acidic residues" evidence="2">
    <location>
        <begin position="4093"/>
        <end position="4102"/>
    </location>
</feature>
<comment type="caution">
    <text evidence="5">The sequence shown here is derived from an EMBL/GenBank/DDBJ whole genome shotgun (WGS) entry which is preliminary data.</text>
</comment>
<reference evidence="5" key="1">
    <citation type="submission" date="2022-09" db="EMBL/GenBank/DDBJ databases">
        <title>Enrichment on poylsaccharides allowed isolation of novel metabolic and taxonomic groups of Haloarchaea.</title>
        <authorList>
            <person name="Sorokin D.Y."/>
            <person name="Elcheninov A.G."/>
            <person name="Khizhniak T.V."/>
            <person name="Kolganova T.V."/>
            <person name="Kublanov I.V."/>
        </authorList>
    </citation>
    <scope>NUCLEOTIDE SEQUENCE</scope>
    <source>
        <strain evidence="5">AArc-xg1-1</strain>
    </source>
</reference>
<evidence type="ECO:0000313" key="5">
    <source>
        <dbReference type="EMBL" id="MCU4743664.1"/>
    </source>
</evidence>
<dbReference type="SUPFAM" id="SSF50998">
    <property type="entry name" value="Quinoprotein alcohol dehydrogenase-like"/>
    <property type="match status" value="2"/>
</dbReference>
<dbReference type="SMART" id="SM00089">
    <property type="entry name" value="PKD"/>
    <property type="match status" value="2"/>
</dbReference>
<dbReference type="InterPro" id="IPR018391">
    <property type="entry name" value="PQQ_b-propeller_rpt"/>
</dbReference>
<dbReference type="InterPro" id="IPR039448">
    <property type="entry name" value="Beta_helix"/>
</dbReference>
<evidence type="ECO:0000256" key="2">
    <source>
        <dbReference type="SAM" id="MobiDB-lite"/>
    </source>
</evidence>
<dbReference type="EMBL" id="JAOPKA010000017">
    <property type="protein sequence ID" value="MCU4743664.1"/>
    <property type="molecule type" value="Genomic_DNA"/>
</dbReference>
<feature type="compositionally biased region" description="Acidic residues" evidence="2">
    <location>
        <begin position="4023"/>
        <end position="4037"/>
    </location>
</feature>
<keyword evidence="3" id="KW-0812">Transmembrane</keyword>
<dbReference type="PANTHER" id="PTHR34512:SF30">
    <property type="entry name" value="OUTER MEMBRANE PROTEIN ASSEMBLY FACTOR BAMB"/>
    <property type="match status" value="1"/>
</dbReference>
<dbReference type="InterPro" id="IPR013784">
    <property type="entry name" value="Carb-bd-like_fold"/>
</dbReference>
<keyword evidence="3" id="KW-1133">Transmembrane helix</keyword>
<dbReference type="InterPro" id="IPR002372">
    <property type="entry name" value="PQQ_rpt_dom"/>
</dbReference>
<dbReference type="SMART" id="SM00722">
    <property type="entry name" value="CASH"/>
    <property type="match status" value="5"/>
</dbReference>
<feature type="compositionally biased region" description="Basic and acidic residues" evidence="2">
    <location>
        <begin position="4081"/>
        <end position="4092"/>
    </location>
</feature>
<feature type="region of interest" description="Disordered" evidence="2">
    <location>
        <begin position="3993"/>
        <end position="4103"/>
    </location>
</feature>